<dbReference type="Gene3D" id="1.10.1660.10">
    <property type="match status" value="1"/>
</dbReference>
<name>A0A917E9M4_9SPHN</name>
<sequence length="232" mass="25985">MRMRELEKASGVGRETIRYYIREGLLPEPDRVSRNSAFYSDDHVSRLRAIKRLQEERFLPLAVIRSLLEAEDGERWLAPEVFPMLDSMLAARLGDGAARVPVETLAELLGKGSDAVAHLSAIGMISVDGDGMVTARDVAIARCVKELGEIGFTGELGFVGEQMRMYLDFIEWVTNQEMRLFFERTAGQVGEARALDMAERGVSVVNDLLSQLRTRALLRKLGERRRVANDNS</sequence>
<dbReference type="SMART" id="SM00422">
    <property type="entry name" value="HTH_MERR"/>
    <property type="match status" value="1"/>
</dbReference>
<evidence type="ECO:0000313" key="7">
    <source>
        <dbReference type="Proteomes" id="UP000635071"/>
    </source>
</evidence>
<dbReference type="PANTHER" id="PTHR30204">
    <property type="entry name" value="REDOX-CYCLING DRUG-SENSING TRANSCRIPTIONAL ACTIVATOR SOXR"/>
    <property type="match status" value="1"/>
</dbReference>
<dbReference type="AlphaFoldDB" id="A0A917E9M4"/>
<dbReference type="SUPFAM" id="SSF46955">
    <property type="entry name" value="Putative DNA-binding domain"/>
    <property type="match status" value="1"/>
</dbReference>
<keyword evidence="1" id="KW-0678">Repressor</keyword>
<evidence type="ECO:0000256" key="1">
    <source>
        <dbReference type="ARBA" id="ARBA00022491"/>
    </source>
</evidence>
<reference evidence="6" key="2">
    <citation type="submission" date="2020-09" db="EMBL/GenBank/DDBJ databases">
        <authorList>
            <person name="Sun Q."/>
            <person name="Zhou Y."/>
        </authorList>
    </citation>
    <scope>NUCLEOTIDE SEQUENCE</scope>
    <source>
        <strain evidence="6">CGMCC 1.15519</strain>
    </source>
</reference>
<evidence type="ECO:0000256" key="4">
    <source>
        <dbReference type="ARBA" id="ARBA00023163"/>
    </source>
</evidence>
<reference evidence="6" key="1">
    <citation type="journal article" date="2014" name="Int. J. Syst. Evol. Microbiol.">
        <title>Complete genome sequence of Corynebacterium casei LMG S-19264T (=DSM 44701T), isolated from a smear-ripened cheese.</title>
        <authorList>
            <consortium name="US DOE Joint Genome Institute (JGI-PGF)"/>
            <person name="Walter F."/>
            <person name="Albersmeier A."/>
            <person name="Kalinowski J."/>
            <person name="Ruckert C."/>
        </authorList>
    </citation>
    <scope>NUCLEOTIDE SEQUENCE</scope>
    <source>
        <strain evidence="6">CGMCC 1.15519</strain>
    </source>
</reference>
<dbReference type="PROSITE" id="PS50937">
    <property type="entry name" value="HTH_MERR_2"/>
    <property type="match status" value="1"/>
</dbReference>
<evidence type="ECO:0000313" key="6">
    <source>
        <dbReference type="EMBL" id="GGE16571.1"/>
    </source>
</evidence>
<evidence type="ECO:0000256" key="2">
    <source>
        <dbReference type="ARBA" id="ARBA00023015"/>
    </source>
</evidence>
<dbReference type="PRINTS" id="PR00040">
    <property type="entry name" value="HTHMERR"/>
</dbReference>
<dbReference type="GO" id="GO:0003700">
    <property type="term" value="F:DNA-binding transcription factor activity"/>
    <property type="evidence" value="ECO:0007669"/>
    <property type="project" value="InterPro"/>
</dbReference>
<keyword evidence="3" id="KW-0238">DNA-binding</keyword>
<feature type="domain" description="HTH merR-type" evidence="5">
    <location>
        <begin position="1"/>
        <end position="70"/>
    </location>
</feature>
<comment type="caution">
    <text evidence="6">The sequence shown here is derived from an EMBL/GenBank/DDBJ whole genome shotgun (WGS) entry which is preliminary data.</text>
</comment>
<keyword evidence="7" id="KW-1185">Reference proteome</keyword>
<accession>A0A917E9M4</accession>
<dbReference type="GO" id="GO:0003677">
    <property type="term" value="F:DNA binding"/>
    <property type="evidence" value="ECO:0007669"/>
    <property type="project" value="UniProtKB-KW"/>
</dbReference>
<dbReference type="InterPro" id="IPR009061">
    <property type="entry name" value="DNA-bd_dom_put_sf"/>
</dbReference>
<evidence type="ECO:0000256" key="3">
    <source>
        <dbReference type="ARBA" id="ARBA00023125"/>
    </source>
</evidence>
<keyword evidence="2" id="KW-0805">Transcription regulation</keyword>
<dbReference type="CDD" id="cd04780">
    <property type="entry name" value="HTH_MerR-like_sg5"/>
    <property type="match status" value="1"/>
</dbReference>
<proteinExistence type="predicted"/>
<dbReference type="InterPro" id="IPR000551">
    <property type="entry name" value="MerR-type_HTH_dom"/>
</dbReference>
<dbReference type="EMBL" id="BMJM01000008">
    <property type="protein sequence ID" value="GGE16571.1"/>
    <property type="molecule type" value="Genomic_DNA"/>
</dbReference>
<dbReference type="Proteomes" id="UP000635071">
    <property type="component" value="Unassembled WGS sequence"/>
</dbReference>
<evidence type="ECO:0000259" key="5">
    <source>
        <dbReference type="PROSITE" id="PS50937"/>
    </source>
</evidence>
<gene>
    <name evidence="6" type="ORF">GCM10011529_23770</name>
</gene>
<dbReference type="PANTHER" id="PTHR30204:SF69">
    <property type="entry name" value="MERR-FAMILY TRANSCRIPTIONAL REGULATOR"/>
    <property type="match status" value="1"/>
</dbReference>
<protein>
    <recommendedName>
        <fullName evidence="5">HTH merR-type domain-containing protein</fullName>
    </recommendedName>
</protein>
<keyword evidence="4" id="KW-0804">Transcription</keyword>
<organism evidence="6 7">
    <name type="scientific">Sandarakinorhabdus glacialis</name>
    <dbReference type="NCBI Taxonomy" id="1614636"/>
    <lineage>
        <taxon>Bacteria</taxon>
        <taxon>Pseudomonadati</taxon>
        <taxon>Pseudomonadota</taxon>
        <taxon>Alphaproteobacteria</taxon>
        <taxon>Sphingomonadales</taxon>
        <taxon>Sphingosinicellaceae</taxon>
        <taxon>Sandarakinorhabdus</taxon>
    </lineage>
</organism>
<dbReference type="InterPro" id="IPR047057">
    <property type="entry name" value="MerR_fam"/>
</dbReference>
<dbReference type="Pfam" id="PF13411">
    <property type="entry name" value="MerR_1"/>
    <property type="match status" value="1"/>
</dbReference>